<sequence>MQALALSPDRHYLAVSECGTITVYDLNDGKCTKTQVLTHSDHDVKEFVCMAFSADSKYLLGQAGGPTWSLFYWNWKEQELIASVRATKSGIIKQVSFNPEDDKQVCVSGKGVFKIFELKEHSLTQKHSFKMDDVLCHTWMSGDSIVAGTEAGQLLMLKSGCLHQLDNPYEGNEEMLDSSSFLPPLTFVSAIVRHSKGFACSSGLGLVCVYEETKEKDYRKTGTIRIPVDPKSAQPLQTITTMCVSPSGETLAISTDQGQLYHINFRSVEISKAEFNFLSHPFHSGSITGLSVCVTKPLMATCSTDRTVHIWNYKTKSLVQFKQFDKEPLCVSIHPNGLFILVGFSTEVRLMNLLRDDMRTVQKFRIKNCTECVFNHSGHMFAVVNKKKIHTVQSVKWSDDDAHLVSCGMDGLVYVWDVLAGTYVFCNEKSACYADVTFSPNSKSVIAVDRNKICEIDRKRILFEMASDDVEYTAISMTRSGRTVFVGTAAGTVRVMDYPFEKEMTWKEHQAHSGPITKMVVTAGDQYLLTASEDGCLFIWTIIDQDGRTLEMVKDIDYTEEVLCTEKFLKEKDEKINELMQQIECLDAWNEFTMTVKEKNLNKQMDSSIQKCLQQIAALEEEIQVLNADRQDQTLYYETMLTELKEQQAQELLDQRESFSVKLAAKFEKYENLKQEFQLMQEDFEMKLKQAEKSHLCTMEENTQAYEAKLQKLQAKLEQEIKDTEEKLKNLKDLAEHEIMDLCYEFDQELEMEKEIRLRAQCFKKKMESKISTLPSVRRVTESQSSHISELEEQMQNLREQMQNVTINTKDMENEMEQQSQAIVEQESCIEELNKMIENLELSLKEKEEEMVKALLKYRGSEEERKQRKEQERIEYEHIVKETEENKETYIKIWSEVNRRKQKQQEAIDDVNRQLQSLDKTLYTDKLKKGTSLIKELQDQQLKHQHVLKSLRDQNITYDETRFPAISVVEKKPVFRPQHPADQRQTRNLLEKRRGQTIALQKPASSFKLPPI</sequence>
<keyword evidence="2" id="KW-0677">Repeat</keyword>
<dbReference type="InterPro" id="IPR001680">
    <property type="entry name" value="WD40_rpt"/>
</dbReference>
<dbReference type="InterPro" id="IPR011047">
    <property type="entry name" value="Quinoprotein_ADH-like_sf"/>
</dbReference>
<comment type="caution">
    <text evidence="5">The sequence shown here is derived from an EMBL/GenBank/DDBJ whole genome shotgun (WGS) entry which is preliminary data.</text>
</comment>
<dbReference type="PROSITE" id="PS50082">
    <property type="entry name" value="WD_REPEATS_2"/>
    <property type="match status" value="3"/>
</dbReference>
<accession>A0A9D3P3D6</accession>
<dbReference type="Pfam" id="PF00400">
    <property type="entry name" value="WD40"/>
    <property type="match status" value="3"/>
</dbReference>
<evidence type="ECO:0000256" key="2">
    <source>
        <dbReference type="ARBA" id="ARBA00022737"/>
    </source>
</evidence>
<reference evidence="5 6" key="1">
    <citation type="submission" date="2021-06" db="EMBL/GenBank/DDBJ databases">
        <title>Chromosome-level genome assembly of the red-tail catfish (Hemibagrus wyckioides).</title>
        <authorList>
            <person name="Shao F."/>
        </authorList>
    </citation>
    <scope>NUCLEOTIDE SEQUENCE [LARGE SCALE GENOMIC DNA]</scope>
    <source>
        <strain evidence="5">EC202008001</strain>
        <tissue evidence="5">Blood</tissue>
    </source>
</reference>
<feature type="coiled-coil region" evidence="4">
    <location>
        <begin position="663"/>
        <end position="741"/>
    </location>
</feature>
<evidence type="ECO:0000313" key="6">
    <source>
        <dbReference type="Proteomes" id="UP000824219"/>
    </source>
</evidence>
<dbReference type="SUPFAM" id="SSF50978">
    <property type="entry name" value="WD40 repeat-like"/>
    <property type="match status" value="1"/>
</dbReference>
<dbReference type="Proteomes" id="UP000824219">
    <property type="component" value="Linkage Group LG06"/>
</dbReference>
<dbReference type="OrthoDB" id="10251741at2759"/>
<dbReference type="PANTHER" id="PTHR32215">
    <property type="entry name" value="CILIA- AND FLAGELLA-ASSOCIATED PROTEIN 57"/>
    <property type="match status" value="1"/>
</dbReference>
<feature type="coiled-coil region" evidence="4">
    <location>
        <begin position="602"/>
        <end position="629"/>
    </location>
</feature>
<proteinExistence type="predicted"/>
<keyword evidence="4" id="KW-0175">Coiled coil</keyword>
<dbReference type="InterPro" id="IPR036322">
    <property type="entry name" value="WD40_repeat_dom_sf"/>
</dbReference>
<evidence type="ECO:0000256" key="1">
    <source>
        <dbReference type="ARBA" id="ARBA00022574"/>
    </source>
</evidence>
<evidence type="ECO:0008006" key="7">
    <source>
        <dbReference type="Google" id="ProtNLM"/>
    </source>
</evidence>
<keyword evidence="1 3" id="KW-0853">WD repeat</keyword>
<dbReference type="InterPro" id="IPR015943">
    <property type="entry name" value="WD40/YVTN_repeat-like_dom_sf"/>
</dbReference>
<feature type="repeat" description="WD" evidence="3">
    <location>
        <begin position="392"/>
        <end position="418"/>
    </location>
</feature>
<dbReference type="Gene3D" id="2.130.10.10">
    <property type="entry name" value="YVTN repeat-like/Quinoprotein amine dehydrogenase"/>
    <property type="match status" value="2"/>
</dbReference>
<feature type="coiled-coil region" evidence="4">
    <location>
        <begin position="781"/>
        <end position="954"/>
    </location>
</feature>
<protein>
    <recommendedName>
        <fullName evidence="7">Cilia- and flagella-associated protein 57-like</fullName>
    </recommendedName>
</protein>
<dbReference type="EMBL" id="JAHKSW010000006">
    <property type="protein sequence ID" value="KAG7331742.1"/>
    <property type="molecule type" value="Genomic_DNA"/>
</dbReference>
<feature type="repeat" description="WD" evidence="3">
    <location>
        <begin position="280"/>
        <end position="321"/>
    </location>
</feature>
<keyword evidence="6" id="KW-1185">Reference proteome</keyword>
<evidence type="ECO:0000313" key="5">
    <source>
        <dbReference type="EMBL" id="KAG7331742.1"/>
    </source>
</evidence>
<name>A0A9D3P3D6_9TELE</name>
<gene>
    <name evidence="5" type="ORF">KOW79_005711</name>
</gene>
<dbReference type="AlphaFoldDB" id="A0A9D3P3D6"/>
<dbReference type="SUPFAM" id="SSF50998">
    <property type="entry name" value="Quinoprotein alcohol dehydrogenase-like"/>
    <property type="match status" value="1"/>
</dbReference>
<evidence type="ECO:0000256" key="3">
    <source>
        <dbReference type="PROSITE-ProRule" id="PRU00221"/>
    </source>
</evidence>
<evidence type="ECO:0000256" key="4">
    <source>
        <dbReference type="SAM" id="Coils"/>
    </source>
</evidence>
<organism evidence="5 6">
    <name type="scientific">Hemibagrus wyckioides</name>
    <dbReference type="NCBI Taxonomy" id="337641"/>
    <lineage>
        <taxon>Eukaryota</taxon>
        <taxon>Metazoa</taxon>
        <taxon>Chordata</taxon>
        <taxon>Craniata</taxon>
        <taxon>Vertebrata</taxon>
        <taxon>Euteleostomi</taxon>
        <taxon>Actinopterygii</taxon>
        <taxon>Neopterygii</taxon>
        <taxon>Teleostei</taxon>
        <taxon>Ostariophysi</taxon>
        <taxon>Siluriformes</taxon>
        <taxon>Bagridae</taxon>
        <taxon>Hemibagrus</taxon>
    </lineage>
</organism>
<feature type="repeat" description="WD" evidence="3">
    <location>
        <begin position="509"/>
        <end position="542"/>
    </location>
</feature>
<dbReference type="PANTHER" id="PTHR32215:SF0">
    <property type="entry name" value="CILIA- AND FLAGELLA-ASSOCIATED PROTEIN 57"/>
    <property type="match status" value="1"/>
</dbReference>
<dbReference type="InterPro" id="IPR052993">
    <property type="entry name" value="CFA-57"/>
</dbReference>
<dbReference type="PROSITE" id="PS00678">
    <property type="entry name" value="WD_REPEATS_1"/>
    <property type="match status" value="1"/>
</dbReference>
<dbReference type="InterPro" id="IPR019775">
    <property type="entry name" value="WD40_repeat_CS"/>
</dbReference>
<dbReference type="SMART" id="SM00320">
    <property type="entry name" value="WD40"/>
    <property type="match status" value="8"/>
</dbReference>